<evidence type="ECO:0000256" key="3">
    <source>
        <dbReference type="ARBA" id="ARBA00022475"/>
    </source>
</evidence>
<dbReference type="InterPro" id="IPR004563">
    <property type="entry name" value="Apolipo_AcylTrfase"/>
</dbReference>
<keyword evidence="7 9" id="KW-0472">Membrane</keyword>
<comment type="function">
    <text evidence="9">Catalyzes the phospholipid dependent N-acylation of the N-terminal cysteine of apolipoprotein, the last step in lipoprotein maturation.</text>
</comment>
<evidence type="ECO:0000259" key="10">
    <source>
        <dbReference type="PROSITE" id="PS50263"/>
    </source>
</evidence>
<dbReference type="HAMAP" id="MF_01148">
    <property type="entry name" value="Lnt"/>
    <property type="match status" value="1"/>
</dbReference>
<dbReference type="PROSITE" id="PS50263">
    <property type="entry name" value="CN_HYDROLASE"/>
    <property type="match status" value="1"/>
</dbReference>
<dbReference type="PANTHER" id="PTHR38686">
    <property type="entry name" value="APOLIPOPROTEIN N-ACYLTRANSFERASE"/>
    <property type="match status" value="1"/>
</dbReference>
<dbReference type="InterPro" id="IPR045378">
    <property type="entry name" value="LNT_N"/>
</dbReference>
<keyword evidence="6 9" id="KW-1133">Transmembrane helix</keyword>
<feature type="transmembrane region" description="Helical" evidence="9">
    <location>
        <begin position="32"/>
        <end position="50"/>
    </location>
</feature>
<feature type="transmembrane region" description="Helical" evidence="9">
    <location>
        <begin position="84"/>
        <end position="105"/>
    </location>
</feature>
<evidence type="ECO:0000313" key="12">
    <source>
        <dbReference type="Proteomes" id="UP000604083"/>
    </source>
</evidence>
<comment type="pathway">
    <text evidence="9">Protein modification; lipoprotein biosynthesis (N-acyl transfer).</text>
</comment>
<evidence type="ECO:0000256" key="5">
    <source>
        <dbReference type="ARBA" id="ARBA00022692"/>
    </source>
</evidence>
<dbReference type="SUPFAM" id="SSF56317">
    <property type="entry name" value="Carbon-nitrogen hydrolase"/>
    <property type="match status" value="1"/>
</dbReference>
<evidence type="ECO:0000256" key="8">
    <source>
        <dbReference type="ARBA" id="ARBA00023315"/>
    </source>
</evidence>
<dbReference type="Gene3D" id="3.60.110.10">
    <property type="entry name" value="Carbon-nitrogen hydrolase"/>
    <property type="match status" value="1"/>
</dbReference>
<dbReference type="CDD" id="cd07571">
    <property type="entry name" value="ALP_N-acyl_transferase"/>
    <property type="match status" value="1"/>
</dbReference>
<dbReference type="GO" id="GO:0016410">
    <property type="term" value="F:N-acyltransferase activity"/>
    <property type="evidence" value="ECO:0007669"/>
    <property type="project" value="UniProtKB-UniRule"/>
</dbReference>
<evidence type="ECO:0000313" key="11">
    <source>
        <dbReference type="EMBL" id="MBK1832741.1"/>
    </source>
</evidence>
<dbReference type="Pfam" id="PF20154">
    <property type="entry name" value="LNT_N"/>
    <property type="match status" value="1"/>
</dbReference>
<proteinExistence type="inferred from homology"/>
<evidence type="ECO:0000256" key="6">
    <source>
        <dbReference type="ARBA" id="ARBA00022989"/>
    </source>
</evidence>
<evidence type="ECO:0000256" key="9">
    <source>
        <dbReference type="HAMAP-Rule" id="MF_01148"/>
    </source>
</evidence>
<evidence type="ECO:0000256" key="2">
    <source>
        <dbReference type="ARBA" id="ARBA00010065"/>
    </source>
</evidence>
<keyword evidence="12" id="KW-1185">Reference proteome</keyword>
<accession>A0A934VL43</accession>
<dbReference type="InterPro" id="IPR003010">
    <property type="entry name" value="C-N_Hydrolase"/>
</dbReference>
<feature type="transmembrane region" description="Helical" evidence="9">
    <location>
        <begin position="126"/>
        <end position="143"/>
    </location>
</feature>
<organism evidence="11 12">
    <name type="scientific">Roseibacillus ishigakijimensis</name>
    <dbReference type="NCBI Taxonomy" id="454146"/>
    <lineage>
        <taxon>Bacteria</taxon>
        <taxon>Pseudomonadati</taxon>
        <taxon>Verrucomicrobiota</taxon>
        <taxon>Verrucomicrobiia</taxon>
        <taxon>Verrucomicrobiales</taxon>
        <taxon>Verrucomicrobiaceae</taxon>
        <taxon>Roseibacillus</taxon>
    </lineage>
</organism>
<dbReference type="NCBIfam" id="TIGR00546">
    <property type="entry name" value="lnt"/>
    <property type="match status" value="1"/>
</dbReference>
<reference evidence="11" key="1">
    <citation type="submission" date="2021-01" db="EMBL/GenBank/DDBJ databases">
        <title>Modified the classification status of verrucomicrobia.</title>
        <authorList>
            <person name="Feng X."/>
        </authorList>
    </citation>
    <scope>NUCLEOTIDE SEQUENCE</scope>
    <source>
        <strain evidence="11">KCTC 12986</strain>
    </source>
</reference>
<feature type="transmembrane region" description="Helical" evidence="9">
    <location>
        <begin position="556"/>
        <end position="574"/>
    </location>
</feature>
<comment type="subcellular location">
    <subcellularLocation>
        <location evidence="1 9">Cell membrane</location>
        <topology evidence="1 9">Multi-pass membrane protein</topology>
    </subcellularLocation>
</comment>
<keyword evidence="3 9" id="KW-1003">Cell membrane</keyword>
<evidence type="ECO:0000256" key="1">
    <source>
        <dbReference type="ARBA" id="ARBA00004651"/>
    </source>
</evidence>
<dbReference type="EC" id="2.3.1.269" evidence="9"/>
<dbReference type="InterPro" id="IPR036526">
    <property type="entry name" value="C-N_Hydrolase_sf"/>
</dbReference>
<dbReference type="GO" id="GO:0042158">
    <property type="term" value="P:lipoprotein biosynthetic process"/>
    <property type="evidence" value="ECO:0007669"/>
    <property type="project" value="UniProtKB-UniRule"/>
</dbReference>
<comment type="caution">
    <text evidence="11">The sequence shown here is derived from an EMBL/GenBank/DDBJ whole genome shotgun (WGS) entry which is preliminary data.</text>
</comment>
<dbReference type="RefSeq" id="WP_200390177.1">
    <property type="nucleotide sequence ID" value="NZ_JAENIO010000003.1"/>
</dbReference>
<feature type="transmembrane region" description="Helical" evidence="9">
    <location>
        <begin position="209"/>
        <end position="227"/>
    </location>
</feature>
<name>A0A934VL43_9BACT</name>
<dbReference type="Pfam" id="PF00795">
    <property type="entry name" value="CN_hydrolase"/>
    <property type="match status" value="1"/>
</dbReference>
<evidence type="ECO:0000256" key="4">
    <source>
        <dbReference type="ARBA" id="ARBA00022679"/>
    </source>
</evidence>
<dbReference type="PANTHER" id="PTHR38686:SF1">
    <property type="entry name" value="APOLIPOPROTEIN N-ACYLTRANSFERASE"/>
    <property type="match status" value="1"/>
</dbReference>
<feature type="transmembrane region" description="Helical" evidence="9">
    <location>
        <begin position="172"/>
        <end position="197"/>
    </location>
</feature>
<dbReference type="AlphaFoldDB" id="A0A934VL43"/>
<dbReference type="EMBL" id="JAENIO010000003">
    <property type="protein sequence ID" value="MBK1832741.1"/>
    <property type="molecule type" value="Genomic_DNA"/>
</dbReference>
<dbReference type="GO" id="GO:0005886">
    <property type="term" value="C:plasma membrane"/>
    <property type="evidence" value="ECO:0007669"/>
    <property type="project" value="UniProtKB-SubCell"/>
</dbReference>
<keyword evidence="5 9" id="KW-0812">Transmembrane</keyword>
<evidence type="ECO:0000256" key="7">
    <source>
        <dbReference type="ARBA" id="ARBA00023136"/>
    </source>
</evidence>
<dbReference type="Proteomes" id="UP000604083">
    <property type="component" value="Unassembled WGS sequence"/>
</dbReference>
<comment type="similarity">
    <text evidence="2 9">Belongs to the CN hydrolase family. Apolipoprotein N-acyltransferase subfamily.</text>
</comment>
<keyword evidence="4 9" id="KW-0808">Transferase</keyword>
<feature type="domain" description="CN hydrolase" evidence="10">
    <location>
        <begin position="245"/>
        <end position="532"/>
    </location>
</feature>
<keyword evidence="8 9" id="KW-0012">Acyltransferase</keyword>
<gene>
    <name evidence="9 11" type="primary">lnt</name>
    <name evidence="11" type="ORF">JIN78_01595</name>
</gene>
<comment type="catalytic activity">
    <reaction evidence="9">
        <text>N-terminal S-1,2-diacyl-sn-glyceryl-L-cysteinyl-[lipoprotein] + a glycerophospholipid = N-acyl-S-1,2-diacyl-sn-glyceryl-L-cysteinyl-[lipoprotein] + a 2-acyl-sn-glycero-3-phospholipid + H(+)</text>
        <dbReference type="Rhea" id="RHEA:48228"/>
        <dbReference type="Rhea" id="RHEA-COMP:14681"/>
        <dbReference type="Rhea" id="RHEA-COMP:14684"/>
        <dbReference type="ChEBI" id="CHEBI:15378"/>
        <dbReference type="ChEBI" id="CHEBI:136912"/>
        <dbReference type="ChEBI" id="CHEBI:140656"/>
        <dbReference type="ChEBI" id="CHEBI:140657"/>
        <dbReference type="ChEBI" id="CHEBI:140660"/>
        <dbReference type="EC" id="2.3.1.269"/>
    </reaction>
</comment>
<feature type="transmembrane region" description="Helical" evidence="9">
    <location>
        <begin position="57"/>
        <end position="78"/>
    </location>
</feature>
<sequence>MKTVLTVLWPLLLSLLGGVLLALCFAPFDWPDLVWLAPVAWLAALWLGGGERKRKRFGFLTASVGGFVFWALNLKWLASVAGGAYLILALYLALFFGLFGLFAATTGNPFRRKRAPGTRLAEAGRSLAYAALNGGVWCGLEWLRGWLFTGFGWNGLGVAFHDRLPLAQGAEFVGVTGLAFLPVFTAAVLVQVGVRLAAGVRVGRVERHWDFAATILFLIAVFTFGVFRTFSINRAPSEALRVLLVQMDIPQTAGKVHWTPEEVHEGYESETRAAFAAVDALNEKLVAEAEGEVELAAIDWVVWPEVVLYGPLLSLEEERYVTYEPSSSTITRMQELGARNFIAGIGEIEGEIVDEIIRPRPDGTHYNSLLAVNPESELSVHRKQHLVIYGEFIPFVDSVQWLADIYEKVAGVKWAGNMGRGTGAEGFSLPGAGGEVRVIPSICFEDTVPRVTRKFSEGPREIIVNITNDGWFGKTEGSQQHFDNALFRTIELRRPMVRAANRGVTGVVSATGSLVDYRTGEEQVLRNEEGKPFTRGHVRGRAYIRESGGPTLYARFGDWFAALGLFAGLAAVFWQKARARSRRS</sequence>
<protein>
    <recommendedName>
        <fullName evidence="9">Apolipoprotein N-acyltransferase</fullName>
        <shortName evidence="9">ALP N-acyltransferase</shortName>
        <ecNumber evidence="9">2.3.1.269</ecNumber>
    </recommendedName>
</protein>